<dbReference type="AlphaFoldDB" id="A0ABD0QU75"/>
<reference evidence="2 3" key="1">
    <citation type="submission" date="2024-05" db="EMBL/GenBank/DDBJ databases">
        <title>Genome sequencing and assembly of Indian major carp, Cirrhinus mrigala (Hamilton, 1822).</title>
        <authorList>
            <person name="Mohindra V."/>
            <person name="Chowdhury L.M."/>
            <person name="Lal K."/>
            <person name="Jena J.K."/>
        </authorList>
    </citation>
    <scope>NUCLEOTIDE SEQUENCE [LARGE SCALE GENOMIC DNA]</scope>
    <source>
        <strain evidence="2">CM1030</strain>
        <tissue evidence="2">Blood</tissue>
    </source>
</reference>
<dbReference type="Proteomes" id="UP001529510">
    <property type="component" value="Unassembled WGS sequence"/>
</dbReference>
<accession>A0ABD0QU75</accession>
<keyword evidence="3" id="KW-1185">Reference proteome</keyword>
<dbReference type="PANTHER" id="PTHR45711">
    <property type="entry name" value="CHLORIDE CHANNEL PROTEIN"/>
    <property type="match status" value="1"/>
</dbReference>
<gene>
    <name evidence="2" type="ORF">M9458_016409</name>
</gene>
<keyword evidence="1" id="KW-0813">Transport</keyword>
<organism evidence="2 3">
    <name type="scientific">Cirrhinus mrigala</name>
    <name type="common">Mrigala</name>
    <dbReference type="NCBI Taxonomy" id="683832"/>
    <lineage>
        <taxon>Eukaryota</taxon>
        <taxon>Metazoa</taxon>
        <taxon>Chordata</taxon>
        <taxon>Craniata</taxon>
        <taxon>Vertebrata</taxon>
        <taxon>Euteleostomi</taxon>
        <taxon>Actinopterygii</taxon>
        <taxon>Neopterygii</taxon>
        <taxon>Teleostei</taxon>
        <taxon>Ostariophysi</taxon>
        <taxon>Cypriniformes</taxon>
        <taxon>Cyprinidae</taxon>
        <taxon>Labeoninae</taxon>
        <taxon>Labeonini</taxon>
        <taxon>Cirrhinus</taxon>
    </lineage>
</organism>
<evidence type="ECO:0000313" key="3">
    <source>
        <dbReference type="Proteomes" id="UP001529510"/>
    </source>
</evidence>
<name>A0ABD0QU75_CIRMR</name>
<proteinExistence type="predicted"/>
<feature type="non-terminal residue" evidence="2">
    <location>
        <position position="1"/>
    </location>
</feature>
<dbReference type="EMBL" id="JAMKFB020000007">
    <property type="protein sequence ID" value="KAL0189310.1"/>
    <property type="molecule type" value="Genomic_DNA"/>
</dbReference>
<protein>
    <submittedName>
        <fullName evidence="2">Uncharacterized protein</fullName>
    </submittedName>
</protein>
<sequence>ALAGGIDISAHWMTDLKVGVCLNGFWFNHEDCCWASNETTFQERDKCPQWKSWAELMVGVNE</sequence>
<dbReference type="GO" id="GO:0006811">
    <property type="term" value="P:monoatomic ion transport"/>
    <property type="evidence" value="ECO:0007669"/>
    <property type="project" value="UniProtKB-KW"/>
</dbReference>
<evidence type="ECO:0000256" key="1">
    <source>
        <dbReference type="ARBA" id="ARBA00023065"/>
    </source>
</evidence>
<keyword evidence="1" id="KW-0406">Ion transport</keyword>
<comment type="caution">
    <text evidence="2">The sequence shown here is derived from an EMBL/GenBank/DDBJ whole genome shotgun (WGS) entry which is preliminary data.</text>
</comment>
<dbReference type="PANTHER" id="PTHR45711:SF7">
    <property type="entry name" value="H(+)_CL(-) EXCHANGE TRANSPORTER 5"/>
    <property type="match status" value="1"/>
</dbReference>
<feature type="non-terminal residue" evidence="2">
    <location>
        <position position="62"/>
    </location>
</feature>
<evidence type="ECO:0000313" key="2">
    <source>
        <dbReference type="EMBL" id="KAL0189310.1"/>
    </source>
</evidence>